<organism evidence="1 2">
    <name type="scientific">Dufourea novaeangliae</name>
    <name type="common">Sweat bee</name>
    <dbReference type="NCBI Taxonomy" id="178035"/>
    <lineage>
        <taxon>Eukaryota</taxon>
        <taxon>Metazoa</taxon>
        <taxon>Ecdysozoa</taxon>
        <taxon>Arthropoda</taxon>
        <taxon>Hexapoda</taxon>
        <taxon>Insecta</taxon>
        <taxon>Pterygota</taxon>
        <taxon>Neoptera</taxon>
        <taxon>Endopterygota</taxon>
        <taxon>Hymenoptera</taxon>
        <taxon>Apocrita</taxon>
        <taxon>Aculeata</taxon>
        <taxon>Apoidea</taxon>
        <taxon>Anthophila</taxon>
        <taxon>Halictidae</taxon>
        <taxon>Rophitinae</taxon>
        <taxon>Dufourea</taxon>
    </lineage>
</organism>
<evidence type="ECO:0000313" key="1">
    <source>
        <dbReference type="EMBL" id="KZC06702.1"/>
    </source>
</evidence>
<accession>A0A154P4E9</accession>
<proteinExistence type="predicted"/>
<name>A0A154P4E9_DUFNO</name>
<dbReference type="EMBL" id="KQ434809">
    <property type="protein sequence ID" value="KZC06702.1"/>
    <property type="molecule type" value="Genomic_DNA"/>
</dbReference>
<dbReference type="Proteomes" id="UP000076502">
    <property type="component" value="Unassembled WGS sequence"/>
</dbReference>
<reference evidence="1 2" key="1">
    <citation type="submission" date="2015-07" db="EMBL/GenBank/DDBJ databases">
        <title>The genome of Dufourea novaeangliae.</title>
        <authorList>
            <person name="Pan H."/>
            <person name="Kapheim K."/>
        </authorList>
    </citation>
    <scope>NUCLEOTIDE SEQUENCE [LARGE SCALE GENOMIC DNA]</scope>
    <source>
        <strain evidence="1">0120121106</strain>
        <tissue evidence="1">Whole body</tissue>
    </source>
</reference>
<protein>
    <submittedName>
        <fullName evidence="1">Uncharacterized protein</fullName>
    </submittedName>
</protein>
<keyword evidence="2" id="KW-1185">Reference proteome</keyword>
<evidence type="ECO:0000313" key="2">
    <source>
        <dbReference type="Proteomes" id="UP000076502"/>
    </source>
</evidence>
<feature type="non-terminal residue" evidence="1">
    <location>
        <position position="1"/>
    </location>
</feature>
<gene>
    <name evidence="1" type="ORF">WN55_10615</name>
</gene>
<dbReference type="AlphaFoldDB" id="A0A154P4E9"/>
<sequence length="57" mass="6380">CLMYEDCCRHLTCSMYQAKCIPKGGIIVPGEDRRPIGDGPFPPNYPNGRTSTKFVFV</sequence>